<dbReference type="Gene3D" id="2.40.50.140">
    <property type="entry name" value="Nucleic acid-binding proteins"/>
    <property type="match status" value="1"/>
</dbReference>
<dbReference type="InterPro" id="IPR006196">
    <property type="entry name" value="RNA-binding_domain_S1_IF1"/>
</dbReference>
<dbReference type="SUPFAM" id="SSF50249">
    <property type="entry name" value="Nucleic acid-binding proteins"/>
    <property type="match status" value="1"/>
</dbReference>
<evidence type="ECO:0000313" key="7">
    <source>
        <dbReference type="EMBL" id="KKS01639.1"/>
    </source>
</evidence>
<evidence type="ECO:0000256" key="1">
    <source>
        <dbReference type="ARBA" id="ARBA00010939"/>
    </source>
</evidence>
<gene>
    <name evidence="7" type="ORF">UU54_C0002G0012</name>
</gene>
<evidence type="ECO:0000256" key="2">
    <source>
        <dbReference type="ARBA" id="ARBA00022540"/>
    </source>
</evidence>
<evidence type="ECO:0000256" key="5">
    <source>
        <dbReference type="PROSITE-ProRule" id="PRU00181"/>
    </source>
</evidence>
<dbReference type="InterPro" id="IPR004368">
    <property type="entry name" value="TIF_IF1"/>
</dbReference>
<dbReference type="GO" id="GO:0003723">
    <property type="term" value="F:RNA binding"/>
    <property type="evidence" value="ECO:0007669"/>
    <property type="project" value="InterPro"/>
</dbReference>
<proteinExistence type="inferred from homology"/>
<keyword evidence="2 5" id="KW-0396">Initiation factor</keyword>
<dbReference type="GO" id="GO:0043022">
    <property type="term" value="F:ribosome binding"/>
    <property type="evidence" value="ECO:0007669"/>
    <property type="project" value="TreeGrafter"/>
</dbReference>
<dbReference type="AlphaFoldDB" id="A0A0G0VLB2"/>
<dbReference type="EMBL" id="LCBA01000002">
    <property type="protein sequence ID" value="KKS01639.1"/>
    <property type="molecule type" value="Genomic_DNA"/>
</dbReference>
<accession>A0A0G0VLB2</accession>
<dbReference type="PANTHER" id="PTHR33370:SF1">
    <property type="entry name" value="TRANSLATION INITIATION FACTOR IF-1, CHLOROPLASTIC"/>
    <property type="match status" value="1"/>
</dbReference>
<sequence>MGAITTKPLKQRLSFIVSKKLTNQPKDKLTGLITETLPGTTFKVKLENGQEILAYLAGKMRLNYIKVMLGDKVAVELSPDGMRGRIVRRL</sequence>
<reference evidence="7 8" key="1">
    <citation type="journal article" date="2015" name="Nature">
        <title>rRNA introns, odd ribosomes, and small enigmatic genomes across a large radiation of phyla.</title>
        <authorList>
            <person name="Brown C.T."/>
            <person name="Hug L.A."/>
            <person name="Thomas B.C."/>
            <person name="Sharon I."/>
            <person name="Castelle C.J."/>
            <person name="Singh A."/>
            <person name="Wilkins M.J."/>
            <person name="Williams K.H."/>
            <person name="Banfield J.F."/>
        </authorList>
    </citation>
    <scope>NUCLEOTIDE SEQUENCE [LARGE SCALE GENOMIC DNA]</scope>
</reference>
<comment type="caution">
    <text evidence="7">The sequence shown here is derived from an EMBL/GenBank/DDBJ whole genome shotgun (WGS) entry which is preliminary data.</text>
</comment>
<dbReference type="NCBIfam" id="TIGR00008">
    <property type="entry name" value="infA"/>
    <property type="match status" value="1"/>
</dbReference>
<dbReference type="GO" id="GO:0003743">
    <property type="term" value="F:translation initiation factor activity"/>
    <property type="evidence" value="ECO:0007669"/>
    <property type="project" value="UniProtKB-UniRule"/>
</dbReference>
<dbReference type="GO" id="GO:0005829">
    <property type="term" value="C:cytosol"/>
    <property type="evidence" value="ECO:0007669"/>
    <property type="project" value="TreeGrafter"/>
</dbReference>
<feature type="domain" description="S1-like" evidence="6">
    <location>
        <begin position="17"/>
        <end position="90"/>
    </location>
</feature>
<dbReference type="CDD" id="cd04451">
    <property type="entry name" value="S1_IF1"/>
    <property type="match status" value="1"/>
</dbReference>
<dbReference type="PROSITE" id="PS50832">
    <property type="entry name" value="S1_IF1_TYPE"/>
    <property type="match status" value="1"/>
</dbReference>
<protein>
    <recommendedName>
        <fullName evidence="4">Translation initiation factor IF-1</fullName>
    </recommendedName>
</protein>
<evidence type="ECO:0000259" key="6">
    <source>
        <dbReference type="PROSITE" id="PS50832"/>
    </source>
</evidence>
<dbReference type="PANTHER" id="PTHR33370">
    <property type="entry name" value="TRANSLATION INITIATION FACTOR IF-1, CHLOROPLASTIC"/>
    <property type="match status" value="1"/>
</dbReference>
<keyword evidence="3 5" id="KW-0648">Protein biosynthesis</keyword>
<dbReference type="Proteomes" id="UP000033903">
    <property type="component" value="Unassembled WGS sequence"/>
</dbReference>
<organism evidence="7 8">
    <name type="scientific">Candidatus Yanofskybacteria bacterium GW2011_GWA2_41_22</name>
    <dbReference type="NCBI Taxonomy" id="1619023"/>
    <lineage>
        <taxon>Bacteria</taxon>
        <taxon>Candidatus Yanofskyibacteriota</taxon>
    </lineage>
</organism>
<dbReference type="Pfam" id="PF01176">
    <property type="entry name" value="eIF-1a"/>
    <property type="match status" value="1"/>
</dbReference>
<name>A0A0G0VLB2_9BACT</name>
<evidence type="ECO:0000256" key="3">
    <source>
        <dbReference type="ARBA" id="ARBA00022917"/>
    </source>
</evidence>
<evidence type="ECO:0000313" key="8">
    <source>
        <dbReference type="Proteomes" id="UP000033903"/>
    </source>
</evidence>
<comment type="similarity">
    <text evidence="1">Belongs to the IF-1 family.</text>
</comment>
<dbReference type="InterPro" id="IPR012340">
    <property type="entry name" value="NA-bd_OB-fold"/>
</dbReference>
<evidence type="ECO:0000256" key="4">
    <source>
        <dbReference type="NCBIfam" id="TIGR00008"/>
    </source>
</evidence>